<reference evidence="2 3" key="1">
    <citation type="journal article" date="2014" name="Genome Announc.">
        <title>Draft Genome Sequence of Amycolatopsis lurida NRRL 2430, Producer of the Glycopeptide Family Antibiotic Ristocetin.</title>
        <authorList>
            <person name="Kwun M.J."/>
            <person name="Hong H.J."/>
        </authorList>
    </citation>
    <scope>NUCLEOTIDE SEQUENCE [LARGE SCALE GENOMIC DNA]</scope>
    <source>
        <strain evidence="2 3">NRRL 2430</strain>
    </source>
</reference>
<comment type="caution">
    <text evidence="2">The sequence shown here is derived from an EMBL/GenBank/DDBJ whole genome shotgun (WGS) entry which is preliminary data.</text>
</comment>
<evidence type="ECO:0000313" key="2">
    <source>
        <dbReference type="EMBL" id="KFU81962.1"/>
    </source>
</evidence>
<feature type="compositionally biased region" description="Acidic residues" evidence="1">
    <location>
        <begin position="546"/>
        <end position="563"/>
    </location>
</feature>
<sequence length="883" mass="95757">MSQTDFQFHSPLSLLHEWEDRTDGAPLREFLVTGFTLDLVFFERHCASIARALGARITVLGDAAQAVHEAVDVRHAGRSYQHGQVNCGGAFHPKLVVLAGDDEVWVAIGSGNPTMSGWGHNHELWLVIRASRRTGPRALHDLGAWLADLPRVVDMASWIGDTVAFIGEWITPSEIDDALPEVRVFGNLRRSLIDQLPTGPVDSLRMTAPFFDARARAVEALIGRMRPDELSVALQESLSQYCGKALLEATASVPRTDFSFLDENRTRHGKLVEWRVGGTTTAMTGSANLSAAALLTTTVDGGNCELVTTAPIPASLLPWEAPVDRSTLSQKDTIPDDLRTDPAVALVVLGARRVQHTITVELMTTTHEPITLESSPDGSPDTWTALHVFTPGGSTVQRVQFIAPEQLGGAVRAKTRVKDQQVVSPVVFLTDTVRCRPRADTPDQPRMTFVGDDDTVLTDKVLAGRFNADLLRLLGHVQEHKAATATAPLRSAAVTASAADSDDRWGIWLESVERSLGPHLTGVLFPGALVSPGTTTAEWAVGPEANDSEIAEGESDETIDDLADTPAESRRTAPDIPTSQRSQYRAWARRWTKAATAVPRPPLELRMLVARTYLVLLAASVWGTDEDWRPELRDLTCSLVPDADEQSSIPGQALDFLSSLISACLALLLQDATLHGGGEYDVIAKSAWADTAELVAYADPELAYEYLYAPGKPYARVPTWSEVKGVIDLAATAADDPHAEDRAALEQEDLPAEMQDGVWVIDGTFRNPRRVAAWAATLVRTPSAVLARNEHKTTVLLREGRTLAIAESTAPRWRVYELGPMSTPLSVLAGDDGLPQGGKTYPLEPVPTQVHALAESIPVNHQLLVAALQAYRRGLTGSNPHSR</sequence>
<evidence type="ECO:0008006" key="4">
    <source>
        <dbReference type="Google" id="ProtNLM"/>
    </source>
</evidence>
<evidence type="ECO:0000313" key="3">
    <source>
        <dbReference type="Proteomes" id="UP000256220"/>
    </source>
</evidence>
<gene>
    <name evidence="2" type="ORF">BB31_06365</name>
</gene>
<evidence type="ECO:0000256" key="1">
    <source>
        <dbReference type="SAM" id="MobiDB-lite"/>
    </source>
</evidence>
<feature type="region of interest" description="Disordered" evidence="1">
    <location>
        <begin position="544"/>
        <end position="579"/>
    </location>
</feature>
<dbReference type="RefSeq" id="WP_091597015.1">
    <property type="nucleotide sequence ID" value="NZ_JFBM01000004.1"/>
</dbReference>
<proteinExistence type="predicted"/>
<dbReference type="EMBL" id="JFBM01000004">
    <property type="protein sequence ID" value="KFU81962.1"/>
    <property type="molecule type" value="Genomic_DNA"/>
</dbReference>
<protein>
    <recommendedName>
        <fullName evidence="4">PLD phosphodiesterase domain-containing protein</fullName>
    </recommendedName>
</protein>
<name>A0A2P2FZ12_AMYLU</name>
<dbReference type="SUPFAM" id="SSF56024">
    <property type="entry name" value="Phospholipase D/nuclease"/>
    <property type="match status" value="1"/>
</dbReference>
<keyword evidence="3" id="KW-1185">Reference proteome</keyword>
<accession>A0A2P2FZ12</accession>
<dbReference type="AlphaFoldDB" id="A0A2P2FZ12"/>
<dbReference type="Proteomes" id="UP000256220">
    <property type="component" value="Unassembled WGS sequence"/>
</dbReference>
<dbReference type="Gene3D" id="3.30.870.10">
    <property type="entry name" value="Endonuclease Chain A"/>
    <property type="match status" value="1"/>
</dbReference>
<organism evidence="2 3">
    <name type="scientific">Amycolatopsis lurida NRRL 2430</name>
    <dbReference type="NCBI Taxonomy" id="1460371"/>
    <lineage>
        <taxon>Bacteria</taxon>
        <taxon>Bacillati</taxon>
        <taxon>Actinomycetota</taxon>
        <taxon>Actinomycetes</taxon>
        <taxon>Pseudonocardiales</taxon>
        <taxon>Pseudonocardiaceae</taxon>
        <taxon>Amycolatopsis</taxon>
    </lineage>
</organism>